<feature type="domain" description="SLH" evidence="2">
    <location>
        <begin position="603"/>
        <end position="661"/>
    </location>
</feature>
<evidence type="ECO:0000259" key="2">
    <source>
        <dbReference type="PROSITE" id="PS51272"/>
    </source>
</evidence>
<sequence length="725" mass="77720">MKRMVVHSQVKWMLALIVSLSLAAQPSGFARAAGDTAEKDGQTLGSKAVGPELEQALTKAEPLLYAQLPQSDWAAVGLALNHKEVPDSYLRHKADEWLDNRGKYDKVSQLTRSMAGYAAAGGNVTDIAGIDLYPVLMNHPGMEAEGVPELAIAYLVANRSLSGTLARTEWYPDRIYYKLVERQAKDGSWSMSEDKAETKGSVAATSLALTALAEATPDSEETRRGLDWLKAQQSADGGFGGTSDTALAVLALTALGIDAASWSQTDGSHPLSYLLSRQTDSGRFAQDGDGGISLTETTEAYMALAAYKRFANGEAPLKAVRRQPVVANSVKVSIEGPEGSIAQGRGQSGDAIASALAFLDKEGIAYKMITDSQGKKSIESIAGIAGGRYGAKDAWKLAVRSDPFGSWMFPENSPDGLSLAKGAELLVYYGSDNTFLLDTIVVEWSYEGQTGSGSPISADKPFHLYVKKANRQLGYMVAKGVTVRIGDKTAVSDAEGKVSFGGLTPGVYQIEVTGYRKNAVPTVAKDDFPLRVSAPELSTFKDEKQVSSWARDELSFMLREGYIEGVDAKGRTLAPKQALTRAQYVVLLLRLLEEGALPKTGKTFSDVPASAWYSGALAKAAKLGVTDRSGSFEPDRAITRVEAAIMAANAGRLVTYGSDERMAFSDIGDLSVASRQAIQAVFERSVMTGSDGKFHPQQTLVREQAAAILARLHEVLNPYHIAYYS</sequence>
<reference evidence="3 4" key="1">
    <citation type="submission" date="2018-07" db="EMBL/GenBank/DDBJ databases">
        <title>Genomic Encyclopedia of Type Strains, Phase III (KMG-III): the genomes of soil and plant-associated and newly described type strains.</title>
        <authorList>
            <person name="Whitman W."/>
        </authorList>
    </citation>
    <scope>NUCLEOTIDE SEQUENCE [LARGE SCALE GENOMIC DNA]</scope>
    <source>
        <strain evidence="3 4">CECT 7287</strain>
    </source>
</reference>
<feature type="domain" description="SLH" evidence="2">
    <location>
        <begin position="537"/>
        <end position="602"/>
    </location>
</feature>
<dbReference type="Proteomes" id="UP000256977">
    <property type="component" value="Unassembled WGS sequence"/>
</dbReference>
<accession>A0A3D9HTU4</accession>
<evidence type="ECO:0000313" key="4">
    <source>
        <dbReference type="Proteomes" id="UP000256977"/>
    </source>
</evidence>
<dbReference type="InterPro" id="IPR008930">
    <property type="entry name" value="Terpenoid_cyclase/PrenylTrfase"/>
</dbReference>
<keyword evidence="1" id="KW-0732">Signal</keyword>
<evidence type="ECO:0000256" key="1">
    <source>
        <dbReference type="SAM" id="SignalP"/>
    </source>
</evidence>
<proteinExistence type="predicted"/>
<dbReference type="RefSeq" id="WP_116065673.1">
    <property type="nucleotide sequence ID" value="NZ_QRDZ01000054.1"/>
</dbReference>
<gene>
    <name evidence="3" type="ORF">DFP98_1548</name>
</gene>
<dbReference type="OrthoDB" id="2511417at2"/>
<dbReference type="AlphaFoldDB" id="A0A3D9HTU4"/>
<dbReference type="PROSITE" id="PS51272">
    <property type="entry name" value="SLH"/>
    <property type="match status" value="2"/>
</dbReference>
<protein>
    <submittedName>
        <fullName evidence="3">S-layer family protein</fullName>
    </submittedName>
</protein>
<organism evidence="3 4">
    <name type="scientific">Cohnella phaseoli</name>
    <dbReference type="NCBI Taxonomy" id="456490"/>
    <lineage>
        <taxon>Bacteria</taxon>
        <taxon>Bacillati</taxon>
        <taxon>Bacillota</taxon>
        <taxon>Bacilli</taxon>
        <taxon>Bacillales</taxon>
        <taxon>Paenibacillaceae</taxon>
        <taxon>Cohnella</taxon>
    </lineage>
</organism>
<evidence type="ECO:0000313" key="3">
    <source>
        <dbReference type="EMBL" id="RED52845.1"/>
    </source>
</evidence>
<dbReference type="InterPro" id="IPR001119">
    <property type="entry name" value="SLH_dom"/>
</dbReference>
<feature type="signal peptide" evidence="1">
    <location>
        <begin position="1"/>
        <end position="23"/>
    </location>
</feature>
<dbReference type="SUPFAM" id="SSF48239">
    <property type="entry name" value="Terpenoid cyclases/Protein prenyltransferases"/>
    <property type="match status" value="1"/>
</dbReference>
<name>A0A3D9HTU4_9BACL</name>
<dbReference type="Pfam" id="PF00395">
    <property type="entry name" value="SLH"/>
    <property type="match status" value="2"/>
</dbReference>
<dbReference type="CDD" id="cd00688">
    <property type="entry name" value="ISOPREN_C2_like"/>
    <property type="match status" value="1"/>
</dbReference>
<keyword evidence="4" id="KW-1185">Reference proteome</keyword>
<feature type="chain" id="PRO_5039137871" evidence="1">
    <location>
        <begin position="24"/>
        <end position="725"/>
    </location>
</feature>
<dbReference type="Gene3D" id="1.50.10.20">
    <property type="match status" value="1"/>
</dbReference>
<dbReference type="EMBL" id="QRDZ01000054">
    <property type="protein sequence ID" value="RED52845.1"/>
    <property type="molecule type" value="Genomic_DNA"/>
</dbReference>
<comment type="caution">
    <text evidence="3">The sequence shown here is derived from an EMBL/GenBank/DDBJ whole genome shotgun (WGS) entry which is preliminary data.</text>
</comment>